<dbReference type="PANTHER" id="PTHR45947">
    <property type="entry name" value="SULFOQUINOVOSYL TRANSFERASE SQD2"/>
    <property type="match status" value="1"/>
</dbReference>
<dbReference type="SUPFAM" id="SSF53756">
    <property type="entry name" value="UDP-Glycosyltransferase/glycogen phosphorylase"/>
    <property type="match status" value="4"/>
</dbReference>
<dbReference type="InterPro" id="IPR050194">
    <property type="entry name" value="Glycosyltransferase_grp1"/>
</dbReference>
<dbReference type="Gene3D" id="3.40.50.2000">
    <property type="entry name" value="Glycogen Phosphorylase B"/>
    <property type="match status" value="6"/>
</dbReference>
<dbReference type="EMBL" id="AOPO01000017">
    <property type="protein sequence ID" value="ELY20462.1"/>
    <property type="molecule type" value="Genomic_DNA"/>
</dbReference>
<dbReference type="InterPro" id="IPR028098">
    <property type="entry name" value="Glyco_trans_4-like_N"/>
</dbReference>
<dbReference type="InterPro" id="IPR001296">
    <property type="entry name" value="Glyco_trans_1"/>
</dbReference>
<dbReference type="RefSeq" id="WP_009288284.1">
    <property type="nucleotide sequence ID" value="NZ_AOPO01000017.1"/>
</dbReference>
<dbReference type="Pfam" id="PF00534">
    <property type="entry name" value="Glycos_transf_1"/>
    <property type="match status" value="2"/>
</dbReference>
<dbReference type="GO" id="GO:0016758">
    <property type="term" value="F:hexosyltransferase activity"/>
    <property type="evidence" value="ECO:0007669"/>
    <property type="project" value="TreeGrafter"/>
</dbReference>
<dbReference type="PANTHER" id="PTHR45947:SF3">
    <property type="entry name" value="SULFOQUINOVOSYL TRANSFERASE SQD2"/>
    <property type="match status" value="1"/>
</dbReference>
<evidence type="ECO:0000259" key="3">
    <source>
        <dbReference type="Pfam" id="PF13579"/>
    </source>
</evidence>
<organism evidence="4 5">
    <name type="scientific">Vreelandella titanicae BH1</name>
    <dbReference type="NCBI Taxonomy" id="1204738"/>
    <lineage>
        <taxon>Bacteria</taxon>
        <taxon>Pseudomonadati</taxon>
        <taxon>Pseudomonadota</taxon>
        <taxon>Gammaproteobacteria</taxon>
        <taxon>Oceanospirillales</taxon>
        <taxon>Halomonadaceae</taxon>
        <taxon>Vreelandella</taxon>
    </lineage>
</organism>
<dbReference type="Pfam" id="PF13524">
    <property type="entry name" value="Glyco_trans_1_2"/>
    <property type="match status" value="1"/>
</dbReference>
<feature type="domain" description="Glycosyltransferase subfamily 4-like N-terminal" evidence="3">
    <location>
        <begin position="40"/>
        <end position="218"/>
    </location>
</feature>
<reference evidence="4 5" key="1">
    <citation type="journal article" date="2013" name="Genome Announc.">
        <title>Draft Genome of the Marine Gammaproteobacterium Halomonas titanicae.</title>
        <authorList>
            <person name="Sanchez-Porro C."/>
            <person name="de la Haba R.R."/>
            <person name="Cruz-Hernandez N."/>
            <person name="Gonzalez J.M."/>
            <person name="Reyes-Guirao C."/>
            <person name="Navarro-Sampedro L."/>
            <person name="Carballo M."/>
            <person name="Ventosa A."/>
        </authorList>
    </citation>
    <scope>NUCLEOTIDE SEQUENCE [LARGE SCALE GENOMIC DNA]</scope>
    <source>
        <strain evidence="4 5">BH1</strain>
    </source>
</reference>
<feature type="domain" description="Glycosyl transferase family 1" evidence="1">
    <location>
        <begin position="708"/>
        <end position="876"/>
    </location>
</feature>
<feature type="domain" description="Glycosyltransferase subfamily 4-like N-terminal" evidence="3">
    <location>
        <begin position="511"/>
        <end position="689"/>
    </location>
</feature>
<evidence type="ECO:0000313" key="5">
    <source>
        <dbReference type="Proteomes" id="UP000011651"/>
    </source>
</evidence>
<dbReference type="Proteomes" id="UP000011651">
    <property type="component" value="Unassembled WGS sequence"/>
</dbReference>
<feature type="domain" description="Glycosyl transferase family 1" evidence="1">
    <location>
        <begin position="230"/>
        <end position="388"/>
    </location>
</feature>
<dbReference type="Pfam" id="PF13692">
    <property type="entry name" value="Glyco_trans_1_4"/>
    <property type="match status" value="1"/>
</dbReference>
<dbReference type="Pfam" id="PF13579">
    <property type="entry name" value="Glyco_trans_4_4"/>
    <property type="match status" value="2"/>
</dbReference>
<dbReference type="InterPro" id="IPR046237">
    <property type="entry name" value="DUF6270"/>
</dbReference>
<accession>L9U6N3</accession>
<keyword evidence="4" id="KW-0808">Transferase</keyword>
<evidence type="ECO:0000259" key="2">
    <source>
        <dbReference type="Pfam" id="PF13524"/>
    </source>
</evidence>
<evidence type="ECO:0000313" key="4">
    <source>
        <dbReference type="EMBL" id="ELY20462.1"/>
    </source>
</evidence>
<dbReference type="InterPro" id="IPR055259">
    <property type="entry name" value="YkvP/CgeB_Glyco_trans-like"/>
</dbReference>
<evidence type="ECO:0000259" key="1">
    <source>
        <dbReference type="Pfam" id="PF00534"/>
    </source>
</evidence>
<dbReference type="Pfam" id="PF19786">
    <property type="entry name" value="DUF6270"/>
    <property type="match status" value="1"/>
</dbReference>
<comment type="caution">
    <text evidence="4">The sequence shown here is derived from an EMBL/GenBank/DDBJ whole genome shotgun (WGS) entry which is preliminary data.</text>
</comment>
<feature type="domain" description="Spore protein YkvP/CgeB glycosyl transferase-like" evidence="2">
    <location>
        <begin position="1120"/>
        <end position="1233"/>
    </location>
</feature>
<dbReference type="CDD" id="cd03794">
    <property type="entry name" value="GT4_WbuB-like"/>
    <property type="match status" value="1"/>
</dbReference>
<proteinExistence type="predicted"/>
<dbReference type="PATRIC" id="fig|1204738.3.peg.4248"/>
<name>L9U6N3_9GAMM</name>
<protein>
    <submittedName>
        <fullName evidence="4">Glycosyl transferase, group 1</fullName>
    </submittedName>
</protein>
<gene>
    <name evidence="4" type="ORF">HALTITAN_2816</name>
</gene>
<sequence>MDELLNYAKQLAEQKIATLNAPIAKRIAYVVSHGQSYANNGYAIRTQGIAKALNDHGFETLCFVRPGRPWEFGAEQTVAPVSDVDGVRYIHSRWEKGISPQGEEKHLKASVDKFVELFNVFRPSVVLAGSNFIIGLPAYVAAKKLGIPFYNEIRGFWELSRAAREPGYELTESFKQEAARDAFVAKQAQRVFTLNQPMQQELVKRGVDEARVKIIANGVNKLPVIRPANEDLKRKLGIRPEDKVVGYVGSFNAYEGLDVLVTACQTLIDESVNVKLLLVGDDGVSEKLGGQTGEHSYPWLITTGRVPHEQVADYYALIDQVVIPRKSLPVCHLVPPMKAMEATAFNKPLLVSDVKALVDLKQFNQQISFFKADDAGSLANVIKQNLTAQPPKVGTQSDKIIFFEQIKPLVQALESSAKGWDDKAAKEAFATANSRFYKQGDISSTLSILHEMKLQGVKFDKPKRDFQSFIEGLARLKGGWPLPPRQPNAGLMTRRRHALYCLHQSVPHATNGYSTRSHGIAVGLQQAGWTVRATTRPGFPWDAGTKGINKGYHEANVDGVTYAAVAGWNLNKTPLDYYLAEAADHYVREAQTSGAEVIIAASNHITALPALMAARRLGLPFVYEVRGLWEVTQASTQPEWADSERFHLMRELEQQAAREADLVITLTDELATELESWGVKRESIVVIPNAVNAETFVPTAPDPAIIHELKLKPGVPVIGYAGSAVAYEGLELLMEAMAKLKQNHQDFIFVLVGDGKVIDTVKAKAKALGIEEHCRFTGRVPFDAVPRYLSCMDIMPVPRLSSAVTEMVSPLKPLEAMAMGKAVVLSDVSPHKVMAGENQRALLFKKDSVESLTQALTKLITQPDERARLGQAAREWIEKERTWNFVTNNYHHALQRVLNSQQGTAKPTVAKSLDQITLGLIADQFTTDTLASGVNVVKLTPENWQQELADQPIDALFVESAWKGNDWVWHRRVGFYGEEEFAPLRALLAHCRSQGIPSLFWNKEDPVHFDRFRKAASLCDHVFTTDSRRIIPYLTTPGALTQSVSSCAFYASPKIHNLLPSKRAWQPTAAYGGTYYGKRYPERTEYMDKIMSAAAPLGLTIYDRQHDDPESPYKYPGGLGSYVAGSLSYEEMIEAYKAHPVQINVNSVLDSPTMFSRRVMEAAACGAPIISGPALGMNRYLEAAGHVVRTEADAAQALENLMHHDAYRWRVALKGARAVMRAHTTQTRLTQMLRTAGMVVKAPELPSIKLYCETVSVVAADNLVDQTILPSHIVASHWLPGAKELLQEIGITCQEASGALAQAGEYWLHAELPALESLEAEDIEDLAWTTTYAEHKRIGFIRSEQLESGGWPGVACESDQIERGLQLIHTARQLPLNGLAQWANGESTLALRKPHNRYAQAPNVEPVKTVVIAGHDLKFIKPFYPYFTKAGMRLLLDFWSGHNQHNEIASKRLVRQADTIFCEWMMGNAIWYGKHMREGQKLVGRLHAQELRSPLFDKVPFETFDTVIFVGPHMLRQAIARNPVLEKNGVVIYNGVDVEALQAVPRKPTNSKVLGIVGIVPQSKRFDRALDILKELRKEDKEYTLRIKGKRPEDYPWMKNRPEEMAWYEAQYQRLESDPDLKGAVHFDPQGNDMPEWYAGIDYVLSVSDHESFHLAVAEGMAAGCIPIVMPWEGAHEIYPDEVIHNKYEIVSSFLKKYNQKDIRLYSFKNFDVKYSALVILKFLSVDLVSSPAKVLVLGSCVSRDPFEMANDSELSLCDYFARTSFVSLTAKPYVDEDVLKEISSNWQKRMVYADMSKQFLENIRNDTFHVDVIVIDLIDERFNLNKTHGSFHTISSEYRKAAIGKKLNIVKHASDEKLSLWFESTHEIMRLLQEKNLISKVIVNEVYYSSSIDFHENKVERIGQYTKEDIKKANERLSSMYDFLSRYLPSENFIKYPEDLFVADSNHKWNLSPFHYCSDLNKWFNNSVYLKACLNKLKGEVN</sequence>
<dbReference type="CDD" id="cd03801">
    <property type="entry name" value="GT4_PimA-like"/>
    <property type="match status" value="1"/>
</dbReference>